<dbReference type="EMBL" id="WISR01000169">
    <property type="protein sequence ID" value="MQW35174.1"/>
    <property type="molecule type" value="Genomic_DNA"/>
</dbReference>
<evidence type="ECO:0000313" key="3">
    <source>
        <dbReference type="Proteomes" id="UP000429484"/>
    </source>
</evidence>
<feature type="region of interest" description="Disordered" evidence="1">
    <location>
        <begin position="1"/>
        <end position="35"/>
    </location>
</feature>
<dbReference type="KEGG" id="smer:DU99_09355"/>
<protein>
    <submittedName>
        <fullName evidence="2">Uncharacterized protein</fullName>
    </submittedName>
</protein>
<dbReference type="RefSeq" id="WP_017273565.1">
    <property type="nucleotide sequence ID" value="NZ_BJNJ01000063.1"/>
</dbReference>
<comment type="caution">
    <text evidence="2">The sequence shown here is derived from an EMBL/GenBank/DDBJ whole genome shotgun (WGS) entry which is preliminary data.</text>
</comment>
<organism evidence="2 3">
    <name type="scientific">Rhizobium meliloti</name>
    <name type="common">Ensifer meliloti</name>
    <name type="synonym">Sinorhizobium meliloti</name>
    <dbReference type="NCBI Taxonomy" id="382"/>
    <lineage>
        <taxon>Bacteria</taxon>
        <taxon>Pseudomonadati</taxon>
        <taxon>Pseudomonadota</taxon>
        <taxon>Alphaproteobacteria</taxon>
        <taxon>Hyphomicrobiales</taxon>
        <taxon>Rhizobiaceae</taxon>
        <taxon>Sinorhizobium/Ensifer group</taxon>
        <taxon>Sinorhizobium</taxon>
    </lineage>
</organism>
<feature type="compositionally biased region" description="Polar residues" evidence="1">
    <location>
        <begin position="12"/>
        <end position="22"/>
    </location>
</feature>
<gene>
    <name evidence="2" type="ORF">GHK53_20905</name>
</gene>
<sequence>MQDRDDHALPEQSASSEENTGLETGKKTIAKRRKSVGVIRDADPGRLKALEYLGRRWLSLR</sequence>
<evidence type="ECO:0000256" key="1">
    <source>
        <dbReference type="SAM" id="MobiDB-lite"/>
    </source>
</evidence>
<reference evidence="2 3" key="1">
    <citation type="journal article" date="2013" name="Genome Biol.">
        <title>Comparative genomics of the core and accessory genomes of 48 Sinorhizobium strains comprising five genospecies.</title>
        <authorList>
            <person name="Sugawara M."/>
            <person name="Epstein B."/>
            <person name="Badgley B.D."/>
            <person name="Unno T."/>
            <person name="Xu L."/>
            <person name="Reese J."/>
            <person name="Gyaneshwar P."/>
            <person name="Denny R."/>
            <person name="Mudge J."/>
            <person name="Bharti A.K."/>
            <person name="Farmer A.D."/>
            <person name="May G.D."/>
            <person name="Woodward J.E."/>
            <person name="Medigue C."/>
            <person name="Vallenet D."/>
            <person name="Lajus A."/>
            <person name="Rouy Z."/>
            <person name="Martinez-Vaz B."/>
            <person name="Tiffin P."/>
            <person name="Young N.D."/>
            <person name="Sadowsky M.J."/>
        </authorList>
    </citation>
    <scope>NUCLEOTIDE SEQUENCE [LARGE SCALE GENOMIC DNA]</scope>
    <source>
        <strain evidence="2 3">N6B1</strain>
    </source>
</reference>
<evidence type="ECO:0000313" key="2">
    <source>
        <dbReference type="EMBL" id="MQW35174.1"/>
    </source>
</evidence>
<dbReference type="AlphaFoldDB" id="A0A222KAF0"/>
<name>A0A222KAF0_RHIML</name>
<accession>A0A222KAF0</accession>
<proteinExistence type="predicted"/>
<dbReference type="Proteomes" id="UP000429484">
    <property type="component" value="Unassembled WGS sequence"/>
</dbReference>